<keyword evidence="2" id="KW-1133">Transmembrane helix</keyword>
<dbReference type="OrthoDB" id="291140at2"/>
<gene>
    <name evidence="3" type="ORF">Pla175_20220</name>
</gene>
<evidence type="ECO:0000313" key="3">
    <source>
        <dbReference type="EMBL" id="QDU88642.1"/>
    </source>
</evidence>
<feature type="region of interest" description="Disordered" evidence="1">
    <location>
        <begin position="137"/>
        <end position="159"/>
    </location>
</feature>
<dbReference type="Proteomes" id="UP000317429">
    <property type="component" value="Chromosome"/>
</dbReference>
<reference evidence="3 4" key="1">
    <citation type="submission" date="2019-02" db="EMBL/GenBank/DDBJ databases">
        <title>Deep-cultivation of Planctomycetes and their phenomic and genomic characterization uncovers novel biology.</title>
        <authorList>
            <person name="Wiegand S."/>
            <person name="Jogler M."/>
            <person name="Boedeker C."/>
            <person name="Pinto D."/>
            <person name="Vollmers J."/>
            <person name="Rivas-Marin E."/>
            <person name="Kohn T."/>
            <person name="Peeters S.H."/>
            <person name="Heuer A."/>
            <person name="Rast P."/>
            <person name="Oberbeckmann S."/>
            <person name="Bunk B."/>
            <person name="Jeske O."/>
            <person name="Meyerdierks A."/>
            <person name="Storesund J.E."/>
            <person name="Kallscheuer N."/>
            <person name="Luecker S."/>
            <person name="Lage O.M."/>
            <person name="Pohl T."/>
            <person name="Merkel B.J."/>
            <person name="Hornburger P."/>
            <person name="Mueller R.-W."/>
            <person name="Bruemmer F."/>
            <person name="Labrenz M."/>
            <person name="Spormann A.M."/>
            <person name="Op den Camp H."/>
            <person name="Overmann J."/>
            <person name="Amann R."/>
            <person name="Jetten M.S.M."/>
            <person name="Mascher T."/>
            <person name="Medema M.H."/>
            <person name="Devos D.P."/>
            <person name="Kaster A.-K."/>
            <person name="Ovreas L."/>
            <person name="Rohde M."/>
            <person name="Galperin M.Y."/>
            <person name="Jogler C."/>
        </authorList>
    </citation>
    <scope>NUCLEOTIDE SEQUENCE [LARGE SCALE GENOMIC DNA]</scope>
    <source>
        <strain evidence="3 4">Pla175</strain>
    </source>
</reference>
<dbReference type="EMBL" id="CP036291">
    <property type="protein sequence ID" value="QDU88642.1"/>
    <property type="molecule type" value="Genomic_DNA"/>
</dbReference>
<protein>
    <recommendedName>
        <fullName evidence="5">DUF4381 domain-containing protein</fullName>
    </recommendedName>
</protein>
<name>A0A518DB02_9BACT</name>
<organism evidence="3 4">
    <name type="scientific">Pirellulimonas nuda</name>
    <dbReference type="NCBI Taxonomy" id="2528009"/>
    <lineage>
        <taxon>Bacteria</taxon>
        <taxon>Pseudomonadati</taxon>
        <taxon>Planctomycetota</taxon>
        <taxon>Planctomycetia</taxon>
        <taxon>Pirellulales</taxon>
        <taxon>Lacipirellulaceae</taxon>
        <taxon>Pirellulimonas</taxon>
    </lineage>
</organism>
<dbReference type="RefSeq" id="WP_145283770.1">
    <property type="nucleotide sequence ID" value="NZ_CP036291.1"/>
</dbReference>
<keyword evidence="2" id="KW-0812">Transmembrane</keyword>
<evidence type="ECO:0000313" key="4">
    <source>
        <dbReference type="Proteomes" id="UP000317429"/>
    </source>
</evidence>
<sequence>MTGAYFGVLATRDQWERLGDRFSGEAAELSATEAWGVALVCIGLLGVLALLSLLARVQSRRSRKNRPLALLRELCRAHRLSHADRQLLAQVVEECGLICPAEIFVRPDLLAPDRYGSAPAAVRTRIAGLRQRLFEGRDDQPLASPPSAPEVEHAPAGAA</sequence>
<accession>A0A518DB02</accession>
<dbReference type="AlphaFoldDB" id="A0A518DB02"/>
<evidence type="ECO:0008006" key="5">
    <source>
        <dbReference type="Google" id="ProtNLM"/>
    </source>
</evidence>
<keyword evidence="4" id="KW-1185">Reference proteome</keyword>
<feature type="transmembrane region" description="Helical" evidence="2">
    <location>
        <begin position="34"/>
        <end position="55"/>
    </location>
</feature>
<evidence type="ECO:0000256" key="2">
    <source>
        <dbReference type="SAM" id="Phobius"/>
    </source>
</evidence>
<keyword evidence="2" id="KW-0472">Membrane</keyword>
<proteinExistence type="predicted"/>
<evidence type="ECO:0000256" key="1">
    <source>
        <dbReference type="SAM" id="MobiDB-lite"/>
    </source>
</evidence>
<dbReference type="KEGG" id="pnd:Pla175_20220"/>